<name>A0ABW0PAW5_9HYPH</name>
<keyword evidence="2" id="KW-1185">Reference proteome</keyword>
<sequence length="223" mass="25662">MTTKKQVKSLWSELLARQDDLFLADRFVILKPQRHVTRSISIDRSWDADYPRFCWHIGPAFDPVGGLGGLGQQPIFLERGKPNRWSQQGFVDTVFDALERRILPMLRGVHDIDDMMQLEGDDFEYMRWLNHDQPCRIAVLAAQGRFEDVLPIYGTIKDWHLTMTDAWQPRFERASRLGALVAAGDRAGVAGLLHQWEEAFVARNRLEPIYEKTPFPCEAGLIV</sequence>
<evidence type="ECO:0000313" key="1">
    <source>
        <dbReference type="EMBL" id="MFC5508952.1"/>
    </source>
</evidence>
<dbReference type="Proteomes" id="UP001596060">
    <property type="component" value="Unassembled WGS sequence"/>
</dbReference>
<proteinExistence type="predicted"/>
<evidence type="ECO:0008006" key="3">
    <source>
        <dbReference type="Google" id="ProtNLM"/>
    </source>
</evidence>
<evidence type="ECO:0000313" key="2">
    <source>
        <dbReference type="Proteomes" id="UP001596060"/>
    </source>
</evidence>
<comment type="caution">
    <text evidence="1">The sequence shown here is derived from an EMBL/GenBank/DDBJ whole genome shotgun (WGS) entry which is preliminary data.</text>
</comment>
<reference evidence="2" key="1">
    <citation type="journal article" date="2019" name="Int. J. Syst. Evol. Microbiol.">
        <title>The Global Catalogue of Microorganisms (GCM) 10K type strain sequencing project: providing services to taxonomists for standard genome sequencing and annotation.</title>
        <authorList>
            <consortium name="The Broad Institute Genomics Platform"/>
            <consortium name="The Broad Institute Genome Sequencing Center for Infectious Disease"/>
            <person name="Wu L."/>
            <person name="Ma J."/>
        </authorList>
    </citation>
    <scope>NUCLEOTIDE SEQUENCE [LARGE SCALE GENOMIC DNA]</scope>
    <source>
        <strain evidence="2">CCUG 43117</strain>
    </source>
</reference>
<dbReference type="EMBL" id="JBHSLU010000127">
    <property type="protein sequence ID" value="MFC5508952.1"/>
    <property type="molecule type" value="Genomic_DNA"/>
</dbReference>
<gene>
    <name evidence="1" type="ORF">ACFPN9_27345</name>
</gene>
<protein>
    <recommendedName>
        <fullName evidence="3">DUF4123 domain-containing protein</fullName>
    </recommendedName>
</protein>
<accession>A0ABW0PAW5</accession>
<organism evidence="1 2">
    <name type="scientific">Bosea massiliensis</name>
    <dbReference type="NCBI Taxonomy" id="151419"/>
    <lineage>
        <taxon>Bacteria</taxon>
        <taxon>Pseudomonadati</taxon>
        <taxon>Pseudomonadota</taxon>
        <taxon>Alphaproteobacteria</taxon>
        <taxon>Hyphomicrobiales</taxon>
        <taxon>Boseaceae</taxon>
        <taxon>Bosea</taxon>
    </lineage>
</organism>